<dbReference type="PANTHER" id="PTHR43098">
    <property type="entry name" value="L-ORNITHINE N(5)-MONOOXYGENASE-RELATED"/>
    <property type="match status" value="1"/>
</dbReference>
<evidence type="ECO:0000313" key="10">
    <source>
        <dbReference type="EMBL" id="MEJ5219771.1"/>
    </source>
</evidence>
<dbReference type="Pfam" id="PF07992">
    <property type="entry name" value="Pyr_redox_2"/>
    <property type="match status" value="1"/>
</dbReference>
<evidence type="ECO:0000256" key="3">
    <source>
        <dbReference type="ARBA" id="ARBA00022630"/>
    </source>
</evidence>
<evidence type="ECO:0000259" key="9">
    <source>
        <dbReference type="Pfam" id="PF07992"/>
    </source>
</evidence>
<keyword evidence="8" id="KW-0812">Transmembrane</keyword>
<dbReference type="InterPro" id="IPR036188">
    <property type="entry name" value="FAD/NAD-bd_sf"/>
</dbReference>
<dbReference type="PANTHER" id="PTHR43098:SF3">
    <property type="entry name" value="L-ORNITHINE N(5)-MONOOXYGENASE-RELATED"/>
    <property type="match status" value="1"/>
</dbReference>
<comment type="caution">
    <text evidence="10">The sequence shown here is derived from an EMBL/GenBank/DDBJ whole genome shotgun (WGS) entry which is preliminary data.</text>
</comment>
<dbReference type="GO" id="GO:0016491">
    <property type="term" value="F:oxidoreductase activity"/>
    <property type="evidence" value="ECO:0007669"/>
    <property type="project" value="UniProtKB-KW"/>
</dbReference>
<evidence type="ECO:0000256" key="7">
    <source>
        <dbReference type="ARBA" id="ARBA00023033"/>
    </source>
</evidence>
<dbReference type="SUPFAM" id="SSF51905">
    <property type="entry name" value="FAD/NAD(P)-binding domain"/>
    <property type="match status" value="2"/>
</dbReference>
<evidence type="ECO:0000256" key="6">
    <source>
        <dbReference type="ARBA" id="ARBA00023002"/>
    </source>
</evidence>
<protein>
    <submittedName>
        <fullName evidence="10">NAD(P)/FAD-dependent oxidoreductase</fullName>
        <ecNumber evidence="10">1.14.13.-</ecNumber>
    </submittedName>
</protein>
<dbReference type="Proteomes" id="UP001368270">
    <property type="component" value="Unassembled WGS sequence"/>
</dbReference>
<keyword evidence="4" id="KW-0274">FAD</keyword>
<dbReference type="EMBL" id="JBBGAZ010000012">
    <property type="protein sequence ID" value="MEJ5219771.1"/>
    <property type="molecule type" value="Genomic_DNA"/>
</dbReference>
<dbReference type="InterPro" id="IPR023753">
    <property type="entry name" value="FAD/NAD-binding_dom"/>
</dbReference>
<evidence type="ECO:0000256" key="1">
    <source>
        <dbReference type="ARBA" id="ARBA00001974"/>
    </source>
</evidence>
<name>A0ABU8QK24_9RHOB</name>
<keyword evidence="8" id="KW-0472">Membrane</keyword>
<keyword evidence="11" id="KW-1185">Reference proteome</keyword>
<proteinExistence type="inferred from homology"/>
<comment type="similarity">
    <text evidence="2">Belongs to the FAD-binding monooxygenase family.</text>
</comment>
<organism evidence="10 11">
    <name type="scientific">Cognatishimia coralii</name>
    <dbReference type="NCBI Taxonomy" id="3083254"/>
    <lineage>
        <taxon>Bacteria</taxon>
        <taxon>Pseudomonadati</taxon>
        <taxon>Pseudomonadota</taxon>
        <taxon>Alphaproteobacteria</taxon>
        <taxon>Rhodobacterales</taxon>
        <taxon>Paracoccaceae</taxon>
        <taxon>Cognatishimia</taxon>
    </lineage>
</organism>
<gene>
    <name evidence="10" type="ORF">WG622_16050</name>
</gene>
<sequence length="540" mass="61978">MTTKAKNSTADFDVVLVGAGFAGVYLLYHLRKHGYKTRLIEAGHDLGGVWHWNCYPGARVDSIGAIYQFSDPELWQDWDFNEKFPSWVELRKYFHHVDKKWRVRKDCQFDTRVNGAEFDERQRVWKVHKDDGETITCRYFVPCLGFASKPVIPNFPGRDTFRGVAHHSAHWPQYGLDMDDKRIAIIGTGASAVQILQEASKTARQVTVFQRTPNLTIPMRQKKLSKADNVQMKAHYPEIFETRPRTFAGFEFDFHPRTWAESSEEERKATFQEIWEMGAFNWWLGNFNDVLSNPAANRAEYDYWRDQTRKRIKKPELIELLAPTDPPHPFGVKRPCLEQHFYECFNQDNVELVDVNKYPIDRIYDRGIFSGGKEREFDIIVYATGFDAVSGGMTQIDIKGTDGRNLRQHWSKGITTHLGMAIPDFPNLLMSYGPQSPSGFCNGPTCAELQGDWIIQFIEDMDQKGVSRIEADTEASANWARTTIEIADQTLFPQGDSWYVGANIPGKTREFLIYPGGVPTYLKAIRKEAESGYPGFSQMT</sequence>
<evidence type="ECO:0000313" key="11">
    <source>
        <dbReference type="Proteomes" id="UP001368270"/>
    </source>
</evidence>
<keyword evidence="5" id="KW-0521">NADP</keyword>
<evidence type="ECO:0000256" key="4">
    <source>
        <dbReference type="ARBA" id="ARBA00022827"/>
    </source>
</evidence>
<keyword evidence="3" id="KW-0285">Flavoprotein</keyword>
<accession>A0ABU8QK24</accession>
<dbReference type="Gene3D" id="3.50.50.60">
    <property type="entry name" value="FAD/NAD(P)-binding domain"/>
    <property type="match status" value="2"/>
</dbReference>
<dbReference type="InterPro" id="IPR050775">
    <property type="entry name" value="FAD-binding_Monooxygenases"/>
</dbReference>
<feature type="domain" description="FAD/NAD(P)-binding" evidence="9">
    <location>
        <begin position="12"/>
        <end position="227"/>
    </location>
</feature>
<reference evidence="10 11" key="1">
    <citation type="submission" date="2024-03" db="EMBL/GenBank/DDBJ databases">
        <title>Cognatishimia coralii sp. nov., a marine bacterium isolated from coral surrounding seawater.</title>
        <authorList>
            <person name="Liu X."/>
            <person name="Liu S."/>
            <person name="Sun H."/>
            <person name="Zhang Y."/>
        </authorList>
    </citation>
    <scope>NUCLEOTIDE SEQUENCE [LARGE SCALE GENOMIC DNA]</scope>
    <source>
        <strain evidence="10 11">D5M38</strain>
    </source>
</reference>
<evidence type="ECO:0000256" key="5">
    <source>
        <dbReference type="ARBA" id="ARBA00022857"/>
    </source>
</evidence>
<feature type="transmembrane region" description="Helical" evidence="8">
    <location>
        <begin position="12"/>
        <end position="30"/>
    </location>
</feature>
<evidence type="ECO:0000256" key="8">
    <source>
        <dbReference type="SAM" id="Phobius"/>
    </source>
</evidence>
<comment type="cofactor">
    <cofactor evidence="1">
        <name>FAD</name>
        <dbReference type="ChEBI" id="CHEBI:57692"/>
    </cofactor>
</comment>
<dbReference type="EC" id="1.14.13.-" evidence="10"/>
<evidence type="ECO:0000256" key="2">
    <source>
        <dbReference type="ARBA" id="ARBA00010139"/>
    </source>
</evidence>
<keyword evidence="6 10" id="KW-0560">Oxidoreductase</keyword>
<keyword evidence="7" id="KW-0503">Monooxygenase</keyword>
<keyword evidence="8" id="KW-1133">Transmembrane helix</keyword>
<dbReference type="RefSeq" id="WP_274576812.1">
    <property type="nucleotide sequence ID" value="NZ_JBBGAZ010000012.1"/>
</dbReference>